<evidence type="ECO:0000256" key="1">
    <source>
        <dbReference type="SAM" id="MobiDB-lite"/>
    </source>
</evidence>
<dbReference type="AlphaFoldDB" id="W2RQM0"/>
<dbReference type="Proteomes" id="UP000030752">
    <property type="component" value="Unassembled WGS sequence"/>
</dbReference>
<dbReference type="RefSeq" id="XP_008719351.1">
    <property type="nucleotide sequence ID" value="XM_008721129.1"/>
</dbReference>
<evidence type="ECO:0000313" key="3">
    <source>
        <dbReference type="Proteomes" id="UP000030752"/>
    </source>
</evidence>
<gene>
    <name evidence="2" type="ORF">HMPREF1541_06800</name>
</gene>
<name>W2RQM0_CYPE1</name>
<dbReference type="HOGENOM" id="CLU_1326329_0_0_1"/>
<sequence>MVTPHPQWTPTLNQQTSAWSSISSTPSILEKLKLLCHSDAERKKEGYVLTDITERELWSKMRSKRKNRKDKQDIKSSDPPSKRSRHFENASFRPSAMVTKPAPSVCFWHPGHTLRPARVWSCCNQPLAARGCESSSTHNYDDVIDPSFRADWKYHKAGILSGSTDPRTGWRPAVALDCEMGHSAVGESELIRLTAVDFISGKKLFDA</sequence>
<reference evidence="2 3" key="1">
    <citation type="submission" date="2013-03" db="EMBL/GenBank/DDBJ databases">
        <title>The Genome Sequence of Phialophora europaea CBS 101466.</title>
        <authorList>
            <consortium name="The Broad Institute Genomics Platform"/>
            <person name="Cuomo C."/>
            <person name="de Hoog S."/>
            <person name="Gorbushina A."/>
            <person name="Walker B."/>
            <person name="Young S.K."/>
            <person name="Zeng Q."/>
            <person name="Gargeya S."/>
            <person name="Fitzgerald M."/>
            <person name="Haas B."/>
            <person name="Abouelleil A."/>
            <person name="Allen A.W."/>
            <person name="Alvarado L."/>
            <person name="Arachchi H.M."/>
            <person name="Berlin A.M."/>
            <person name="Chapman S.B."/>
            <person name="Gainer-Dewar J."/>
            <person name="Goldberg J."/>
            <person name="Griggs A."/>
            <person name="Gujja S."/>
            <person name="Hansen M."/>
            <person name="Howarth C."/>
            <person name="Imamovic A."/>
            <person name="Ireland A."/>
            <person name="Larimer J."/>
            <person name="McCowan C."/>
            <person name="Murphy C."/>
            <person name="Pearson M."/>
            <person name="Poon T.W."/>
            <person name="Priest M."/>
            <person name="Roberts A."/>
            <person name="Saif S."/>
            <person name="Shea T."/>
            <person name="Sisk P."/>
            <person name="Sykes S."/>
            <person name="Wortman J."/>
            <person name="Nusbaum C."/>
            <person name="Birren B."/>
        </authorList>
    </citation>
    <scope>NUCLEOTIDE SEQUENCE [LARGE SCALE GENOMIC DNA]</scope>
    <source>
        <strain evidence="2 3">CBS 101466</strain>
    </source>
</reference>
<dbReference type="VEuPathDB" id="FungiDB:HMPREF1541_06800"/>
<organism evidence="2 3">
    <name type="scientific">Cyphellophora europaea (strain CBS 101466)</name>
    <name type="common">Phialophora europaea</name>
    <dbReference type="NCBI Taxonomy" id="1220924"/>
    <lineage>
        <taxon>Eukaryota</taxon>
        <taxon>Fungi</taxon>
        <taxon>Dikarya</taxon>
        <taxon>Ascomycota</taxon>
        <taxon>Pezizomycotina</taxon>
        <taxon>Eurotiomycetes</taxon>
        <taxon>Chaetothyriomycetidae</taxon>
        <taxon>Chaetothyriales</taxon>
        <taxon>Cyphellophoraceae</taxon>
        <taxon>Cyphellophora</taxon>
    </lineage>
</organism>
<evidence type="ECO:0000313" key="2">
    <source>
        <dbReference type="EMBL" id="ETN38762.1"/>
    </source>
</evidence>
<dbReference type="STRING" id="1220924.W2RQM0"/>
<dbReference type="InParanoid" id="W2RQM0"/>
<accession>W2RQM0</accession>
<protein>
    <recommendedName>
        <fullName evidence="4">Exonuclease domain-containing protein</fullName>
    </recommendedName>
</protein>
<keyword evidence="3" id="KW-1185">Reference proteome</keyword>
<dbReference type="Gene3D" id="3.30.420.10">
    <property type="entry name" value="Ribonuclease H-like superfamily/Ribonuclease H"/>
    <property type="match status" value="1"/>
</dbReference>
<dbReference type="EMBL" id="KB822722">
    <property type="protein sequence ID" value="ETN38762.1"/>
    <property type="molecule type" value="Genomic_DNA"/>
</dbReference>
<dbReference type="GeneID" id="19974139"/>
<feature type="region of interest" description="Disordered" evidence="1">
    <location>
        <begin position="61"/>
        <end position="94"/>
    </location>
</feature>
<dbReference type="InterPro" id="IPR036397">
    <property type="entry name" value="RNaseH_sf"/>
</dbReference>
<dbReference type="GO" id="GO:0003676">
    <property type="term" value="F:nucleic acid binding"/>
    <property type="evidence" value="ECO:0007669"/>
    <property type="project" value="InterPro"/>
</dbReference>
<dbReference type="OrthoDB" id="16516at2759"/>
<evidence type="ECO:0008006" key="4">
    <source>
        <dbReference type="Google" id="ProtNLM"/>
    </source>
</evidence>
<proteinExistence type="predicted"/>